<evidence type="ECO:0000256" key="4">
    <source>
        <dbReference type="ARBA" id="ARBA00023136"/>
    </source>
</evidence>
<dbReference type="Pfam" id="PF00999">
    <property type="entry name" value="Na_H_Exchanger"/>
    <property type="match status" value="1"/>
</dbReference>
<organism evidence="8 9">
    <name type="scientific">Halonatronomonas betaini</name>
    <dbReference type="NCBI Taxonomy" id="2778430"/>
    <lineage>
        <taxon>Bacteria</taxon>
        <taxon>Bacillati</taxon>
        <taxon>Bacillota</taxon>
        <taxon>Clostridia</taxon>
        <taxon>Halanaerobiales</taxon>
        <taxon>Halarsenatibacteraceae</taxon>
        <taxon>Halonatronomonas</taxon>
    </lineage>
</organism>
<dbReference type="GO" id="GO:0015297">
    <property type="term" value="F:antiporter activity"/>
    <property type="evidence" value="ECO:0007669"/>
    <property type="project" value="InterPro"/>
</dbReference>
<feature type="domain" description="Cation/H+ exchanger transmembrane" evidence="7">
    <location>
        <begin position="9"/>
        <end position="381"/>
    </location>
</feature>
<protein>
    <submittedName>
        <fullName evidence="8">Cation:proton antiporter</fullName>
    </submittedName>
</protein>
<feature type="transmembrane region" description="Helical" evidence="5">
    <location>
        <begin position="275"/>
        <end position="294"/>
    </location>
</feature>
<dbReference type="CDD" id="cd00293">
    <property type="entry name" value="USP-like"/>
    <property type="match status" value="1"/>
</dbReference>
<dbReference type="AlphaFoldDB" id="A0A931AW26"/>
<evidence type="ECO:0000256" key="3">
    <source>
        <dbReference type="ARBA" id="ARBA00022989"/>
    </source>
</evidence>
<keyword evidence="3 5" id="KW-1133">Transmembrane helix</keyword>
<dbReference type="Gene3D" id="1.20.1530.20">
    <property type="match status" value="1"/>
</dbReference>
<feature type="domain" description="UspA" evidence="6">
    <location>
        <begin position="408"/>
        <end position="532"/>
    </location>
</feature>
<feature type="transmembrane region" description="Helical" evidence="5">
    <location>
        <begin position="150"/>
        <end position="174"/>
    </location>
</feature>
<dbReference type="PANTHER" id="PTHR31102">
    <property type="match status" value="1"/>
</dbReference>
<evidence type="ECO:0000259" key="6">
    <source>
        <dbReference type="Pfam" id="PF00582"/>
    </source>
</evidence>
<comment type="subcellular location">
    <subcellularLocation>
        <location evidence="1">Membrane</location>
        <topology evidence="1">Multi-pass membrane protein</topology>
    </subcellularLocation>
</comment>
<accession>A0A931AW26</accession>
<dbReference type="SUPFAM" id="SSF52402">
    <property type="entry name" value="Adenine nucleotide alpha hydrolases-like"/>
    <property type="match status" value="1"/>
</dbReference>
<evidence type="ECO:0000313" key="8">
    <source>
        <dbReference type="EMBL" id="MBF8437161.1"/>
    </source>
</evidence>
<dbReference type="RefSeq" id="WP_270454120.1">
    <property type="nucleotide sequence ID" value="NZ_JADPIE010000004.1"/>
</dbReference>
<feature type="transmembrane region" description="Helical" evidence="5">
    <location>
        <begin position="84"/>
        <end position="105"/>
    </location>
</feature>
<keyword evidence="2 5" id="KW-0812">Transmembrane</keyword>
<reference evidence="8" key="1">
    <citation type="submission" date="2020-11" db="EMBL/GenBank/DDBJ databases">
        <title>Halonatronomonas betainensis gen. nov., sp. nov. a novel haloalkaliphilic representative of the family Halanaerobiacae capable of betaine degradation.</title>
        <authorList>
            <person name="Boltyanskaya Y."/>
            <person name="Kevbrin V."/>
            <person name="Detkova E."/>
            <person name="Grouzdev D.S."/>
            <person name="Koziaeva V."/>
            <person name="Zhilina T."/>
        </authorList>
    </citation>
    <scope>NUCLEOTIDE SEQUENCE</scope>
    <source>
        <strain evidence="8">Z-7014</strain>
    </source>
</reference>
<dbReference type="PANTHER" id="PTHR31102:SF1">
    <property type="entry name" value="CATION_H+ EXCHANGER DOMAIN-CONTAINING PROTEIN"/>
    <property type="match status" value="1"/>
</dbReference>
<feature type="transmembrane region" description="Helical" evidence="5">
    <location>
        <begin position="300"/>
        <end position="322"/>
    </location>
</feature>
<dbReference type="Gene3D" id="3.40.50.620">
    <property type="entry name" value="HUPs"/>
    <property type="match status" value="1"/>
</dbReference>
<dbReference type="GO" id="GO:1902600">
    <property type="term" value="P:proton transmembrane transport"/>
    <property type="evidence" value="ECO:0007669"/>
    <property type="project" value="InterPro"/>
</dbReference>
<feature type="transmembrane region" description="Helical" evidence="5">
    <location>
        <begin position="186"/>
        <end position="204"/>
    </location>
</feature>
<dbReference type="InterPro" id="IPR006016">
    <property type="entry name" value="UspA"/>
</dbReference>
<feature type="transmembrane region" description="Helical" evidence="5">
    <location>
        <begin position="334"/>
        <end position="357"/>
    </location>
</feature>
<dbReference type="InterPro" id="IPR038770">
    <property type="entry name" value="Na+/solute_symporter_sf"/>
</dbReference>
<dbReference type="InterPro" id="IPR014729">
    <property type="entry name" value="Rossmann-like_a/b/a_fold"/>
</dbReference>
<sequence>MILGIFMILITGYLAGRLAAKLKLPPLIGMLFAGILIGPFGLDILPEVILNISDEIRLLVLLIILFKAGLGLDRRKLEQEGSVALRLGFLPATLETIVVAVAARYFLGWDWITAGLLGWIICAASPAVIVPMMLKLKAKGFGAEKGIPDLVLAGGTLSDVIAVTMFGIFLTISVEGGLANGLLMELSQIPIQIILGLLIGYLAGRLVKALFDRTELASTDMGEIIISLAVALLLLIGEDFLPYSEFLAIMTYGFILLEIDTVLARRIRSEVDKLWNAGEIFLFVLIGSAVNLEIMFESGLVGLAIIFLGLIVGRTAGIYLSAWGSRLNFKERNFMMVGQMAKATVQAAIGGIPLAAGLPEGEYILAISVLAILVTAPLGAFGIDFFAPRLLKKGEIDPTKISVHEDYRFLVAIDQTRLAREALKEAARLARQVDGELIILNIEQPDKPNISQKELEEELQAAKDIEHEIIFKVSADPARTIIDIAEKYNIDYIYLGKYGDTGERHKVAGVDNVVGGVARLVGSMAEIPVILVEKSETDAGNS</sequence>
<keyword evidence="4 5" id="KW-0472">Membrane</keyword>
<keyword evidence="9" id="KW-1185">Reference proteome</keyword>
<dbReference type="Pfam" id="PF00582">
    <property type="entry name" value="Usp"/>
    <property type="match status" value="1"/>
</dbReference>
<feature type="transmembrane region" description="Helical" evidence="5">
    <location>
        <begin position="363"/>
        <end position="387"/>
    </location>
</feature>
<comment type="caution">
    <text evidence="8">The sequence shown here is derived from an EMBL/GenBank/DDBJ whole genome shotgun (WGS) entry which is preliminary data.</text>
</comment>
<name>A0A931AW26_9FIRM</name>
<evidence type="ECO:0000256" key="2">
    <source>
        <dbReference type="ARBA" id="ARBA00022692"/>
    </source>
</evidence>
<dbReference type="GO" id="GO:0016020">
    <property type="term" value="C:membrane"/>
    <property type="evidence" value="ECO:0007669"/>
    <property type="project" value="UniProtKB-SubCell"/>
</dbReference>
<feature type="transmembrane region" description="Helical" evidence="5">
    <location>
        <begin position="111"/>
        <end position="130"/>
    </location>
</feature>
<dbReference type="EMBL" id="JADPIE010000004">
    <property type="protein sequence ID" value="MBF8437161.1"/>
    <property type="molecule type" value="Genomic_DNA"/>
</dbReference>
<proteinExistence type="predicted"/>
<evidence type="ECO:0000256" key="1">
    <source>
        <dbReference type="ARBA" id="ARBA00004141"/>
    </source>
</evidence>
<dbReference type="InterPro" id="IPR006153">
    <property type="entry name" value="Cation/H_exchanger_TM"/>
</dbReference>
<dbReference type="Proteomes" id="UP000621436">
    <property type="component" value="Unassembled WGS sequence"/>
</dbReference>
<dbReference type="InterPro" id="IPR051843">
    <property type="entry name" value="CPA1_transporter"/>
</dbReference>
<evidence type="ECO:0000256" key="5">
    <source>
        <dbReference type="SAM" id="Phobius"/>
    </source>
</evidence>
<evidence type="ECO:0000259" key="7">
    <source>
        <dbReference type="Pfam" id="PF00999"/>
    </source>
</evidence>
<gene>
    <name evidence="8" type="ORF">I0Q91_08735</name>
</gene>
<evidence type="ECO:0000313" key="9">
    <source>
        <dbReference type="Proteomes" id="UP000621436"/>
    </source>
</evidence>